<dbReference type="SUPFAM" id="SSF49899">
    <property type="entry name" value="Concanavalin A-like lectins/glucanases"/>
    <property type="match status" value="1"/>
</dbReference>
<dbReference type="NCBIfam" id="TIGR04308">
    <property type="entry name" value="repeat_SSSPR51"/>
    <property type="match status" value="1"/>
</dbReference>
<dbReference type="Pfam" id="PF18877">
    <property type="entry name" value="SSSPR-51"/>
    <property type="match status" value="1"/>
</dbReference>
<evidence type="ECO:0000259" key="7">
    <source>
        <dbReference type="Pfam" id="PF17936"/>
    </source>
</evidence>
<evidence type="ECO:0000259" key="5">
    <source>
        <dbReference type="Pfam" id="PF04650"/>
    </source>
</evidence>
<evidence type="ECO:0000256" key="2">
    <source>
        <dbReference type="ARBA" id="ARBA00022737"/>
    </source>
</evidence>
<evidence type="ECO:0000256" key="4">
    <source>
        <dbReference type="SAM" id="SignalP"/>
    </source>
</evidence>
<feature type="compositionally biased region" description="Low complexity" evidence="3">
    <location>
        <begin position="1503"/>
        <end position="1526"/>
    </location>
</feature>
<feature type="chain" id="PRO_5043778607" evidence="4">
    <location>
        <begin position="39"/>
        <end position="1655"/>
    </location>
</feature>
<dbReference type="NCBIfam" id="NF033510">
    <property type="entry name" value="Ca_tandemer"/>
    <property type="match status" value="5"/>
</dbReference>
<evidence type="ECO:0000259" key="6">
    <source>
        <dbReference type="Pfam" id="PF06458"/>
    </source>
</evidence>
<dbReference type="InterPro" id="IPR005877">
    <property type="entry name" value="YSIRK_signal_dom"/>
</dbReference>
<comment type="caution">
    <text evidence="9">The sequence shown here is derived from an EMBL/GenBank/DDBJ whole genome shotgun (WGS) entry which is preliminary data.</text>
</comment>
<dbReference type="Pfam" id="PF18938">
    <property type="entry name" value="aRib"/>
    <property type="match status" value="3"/>
</dbReference>
<evidence type="ECO:0000313" key="10">
    <source>
        <dbReference type="Proteomes" id="UP001210204"/>
    </source>
</evidence>
<name>A0AAW6DDF3_STRSL</name>
<accession>A0AAW6DDF3</accession>
<feature type="domain" description="Bacterial Ig" evidence="7">
    <location>
        <begin position="1520"/>
        <end position="1600"/>
    </location>
</feature>
<feature type="compositionally biased region" description="Low complexity" evidence="3">
    <location>
        <begin position="111"/>
        <end position="136"/>
    </location>
</feature>
<feature type="compositionally biased region" description="Low complexity" evidence="3">
    <location>
        <begin position="147"/>
        <end position="156"/>
    </location>
</feature>
<protein>
    <submittedName>
        <fullName evidence="9">Ig-like domain-containing protein</fullName>
    </submittedName>
</protein>
<dbReference type="Gene3D" id="2.60.40.4140">
    <property type="match status" value="1"/>
</dbReference>
<feature type="domain" description="Bacterial Ig" evidence="7">
    <location>
        <begin position="560"/>
        <end position="606"/>
    </location>
</feature>
<feature type="signal peptide" evidence="4">
    <location>
        <begin position="1"/>
        <end position="38"/>
    </location>
</feature>
<feature type="domain" description="Bacterial Ig" evidence="7">
    <location>
        <begin position="1437"/>
        <end position="1517"/>
    </location>
</feature>
<dbReference type="Gene3D" id="3.10.20.320">
    <property type="entry name" value="Putative peptidoglycan bound protein (lpxtg motif)"/>
    <property type="match status" value="1"/>
</dbReference>
<evidence type="ECO:0000256" key="3">
    <source>
        <dbReference type="SAM" id="MobiDB-lite"/>
    </source>
</evidence>
<dbReference type="RefSeq" id="WP_272128139.1">
    <property type="nucleotide sequence ID" value="NZ_JAQMJT010000012.1"/>
</dbReference>
<dbReference type="InterPro" id="IPR009459">
    <property type="entry name" value="MucBP_dom"/>
</dbReference>
<proteinExistence type="predicted"/>
<dbReference type="Proteomes" id="UP001210204">
    <property type="component" value="Unassembled WGS sequence"/>
</dbReference>
<feature type="domain" description="Bacterial Ig" evidence="7">
    <location>
        <begin position="1351"/>
        <end position="1429"/>
    </location>
</feature>
<dbReference type="InterPro" id="IPR013320">
    <property type="entry name" value="ConA-like_dom_sf"/>
</dbReference>
<feature type="domain" description="Bacterial Ig" evidence="7">
    <location>
        <begin position="1603"/>
        <end position="1653"/>
    </location>
</feature>
<dbReference type="EMBL" id="JAQMJT010000012">
    <property type="protein sequence ID" value="MDB8614583.1"/>
    <property type="molecule type" value="Genomic_DNA"/>
</dbReference>
<dbReference type="InterPro" id="IPR056573">
    <property type="entry name" value="Lectin_L-type_dom"/>
</dbReference>
<reference evidence="9" key="1">
    <citation type="submission" date="2023-01" db="EMBL/GenBank/DDBJ databases">
        <title>Human gut microbiome strain richness.</title>
        <authorList>
            <person name="Chen-Liaw A."/>
        </authorList>
    </citation>
    <scope>NUCLEOTIDE SEQUENCE</scope>
    <source>
        <strain evidence="9">1001095st1_G4_1001095IJ_161003</strain>
    </source>
</reference>
<organism evidence="9 10">
    <name type="scientific">Streptococcus salivarius</name>
    <dbReference type="NCBI Taxonomy" id="1304"/>
    <lineage>
        <taxon>Bacteria</taxon>
        <taxon>Bacillati</taxon>
        <taxon>Bacillota</taxon>
        <taxon>Bacilli</taxon>
        <taxon>Lactobacillales</taxon>
        <taxon>Streptococcaceae</taxon>
        <taxon>Streptococcus</taxon>
    </lineage>
</organism>
<feature type="compositionally biased region" description="Basic and acidic residues" evidence="3">
    <location>
        <begin position="1193"/>
        <end position="1202"/>
    </location>
</feature>
<dbReference type="Pfam" id="PF17936">
    <property type="entry name" value="Big_6"/>
    <property type="match status" value="6"/>
</dbReference>
<feature type="compositionally biased region" description="Polar residues" evidence="3">
    <location>
        <begin position="1175"/>
        <end position="1191"/>
    </location>
</feature>
<feature type="region of interest" description="Disordered" evidence="3">
    <location>
        <begin position="111"/>
        <end position="156"/>
    </location>
</feature>
<dbReference type="Gene3D" id="2.60.120.200">
    <property type="match status" value="1"/>
</dbReference>
<keyword evidence="1 4" id="KW-0732">Signal</keyword>
<feature type="domain" description="Atypical Rib" evidence="8">
    <location>
        <begin position="1132"/>
        <end position="1197"/>
    </location>
</feature>
<feature type="domain" description="Bacterial Ig" evidence="7">
    <location>
        <begin position="767"/>
        <end position="845"/>
    </location>
</feature>
<dbReference type="Pfam" id="PF06458">
    <property type="entry name" value="MucBP"/>
    <property type="match status" value="1"/>
</dbReference>
<dbReference type="InterPro" id="IPR041498">
    <property type="entry name" value="Big_6"/>
</dbReference>
<evidence type="ECO:0000256" key="1">
    <source>
        <dbReference type="ARBA" id="ARBA00022729"/>
    </source>
</evidence>
<feature type="non-terminal residue" evidence="9">
    <location>
        <position position="1655"/>
    </location>
</feature>
<keyword evidence="2" id="KW-0677">Repeat</keyword>
<feature type="region of interest" description="Disordered" evidence="3">
    <location>
        <begin position="52"/>
        <end position="74"/>
    </location>
</feature>
<feature type="region of interest" description="Disordered" evidence="3">
    <location>
        <begin position="1162"/>
        <end position="1221"/>
    </location>
</feature>
<evidence type="ECO:0000313" key="9">
    <source>
        <dbReference type="EMBL" id="MDB8614583.1"/>
    </source>
</evidence>
<feature type="region of interest" description="Disordered" evidence="3">
    <location>
        <begin position="1634"/>
        <end position="1655"/>
    </location>
</feature>
<dbReference type="Pfam" id="PF18483">
    <property type="entry name" value="Lectin_L-type_dom"/>
    <property type="match status" value="1"/>
</dbReference>
<dbReference type="Gene3D" id="2.60.40.10">
    <property type="entry name" value="Immunoglobulins"/>
    <property type="match status" value="6"/>
</dbReference>
<dbReference type="InterPro" id="IPR044024">
    <property type="entry name" value="aRib"/>
</dbReference>
<dbReference type="InterPro" id="IPR013783">
    <property type="entry name" value="Ig-like_fold"/>
</dbReference>
<sequence>MGKDIFSKKSRFSIRKLNIGVCSVLLGTLIMIGHTAQADETTSDGATVATTAVSASQGDGASTTTPPITAPESAATTTVAPAATETVTSMSVAPTTSVAPSVAVSSEAPASTSATSSAPASSAATSTSPVVASEVPGSTNVSTAKPATASEASRSVTASTASVTTASSENAIANNVTVSETANVPRVRRRRDTGGTSRSVDETRLDRVTVTKDNFDSFFKEGGTANYDETSGTIKLTDDVSGQVGSAYLRFKIDPREDFTFTGKVDIGDKYEGHTVGSRLGGDGVGFVFHTGNVDTIGQSGASVGMGTIKNAFGFKLDSWHNTSNPNANQNASADPRYGGNAWRSNAFGSFYSSNNAGRVTTSSSAAKALNPKPNGEWVDFKIEYKGQSKEFIVTYGSEKWSTNLKTANASIMEPNAKTALNNSNATYALSFLGSTGSGTNLQRVQIEKFEFTAPQIVQVAFYDEAGNELAASSAIPGDRDQVVNLSNIEAVQKAITKLKTKGYTLKEVNSDKAETYNSGANTVTLRSGGQLLKYVFAVPTPEVTKTLPSDGGMLRNGGIKSTDRTLSGTGTPGATINIKVAGNTVVDNVTVESNGKWTATLPTGLNSNVTTQDQLVPKDSLVVTQKIGVSESEAATVDVALGESSVVPSTESKDQQSIVAETTTVTLKVPHDAGVTYFDYPKTGGRSEVAIKRDSIPGAWASKDASKAVVTSYSTDGFVDTIVLEMKEQIQPGKAKVISNIKETKYSSPVGWKEINVEEKPDTTPPVAPTVNSVKVGATNLTGTAEANSTVEATLPNGSKVTATAGSDGSFTIPVSGLNEGDTISVTATDAASNKSTPSVVTVKENVRPVVNIPYDDKANQIIYLYSGEENNIELKVTDNSGKIAKAFLVFAQDNRTGLGTEDAGYLNGKTKSALYLKANRFGSETTATEANPAIIKLTANIPNGSYTDGTGITRYVYAEDLAGNTNYDNVGAAGDTGAPGRIRFVWKPQTFKYNVQAPSTPIVTNTVPSAADLANAVKVANPTFSDKIDSVTLNGTNVTVTYKDGSTDTLSAASVFDIEAVAPSVTPVKNPSSLTTPEKDAVKAAVKVANPDATTVVVGNDGSTTLTYSNGSTANLTPAQTVKAADANGVQEPAAKTPVQNTSALTQPEKDAVKSAVETANPSATKVEVGDNGDTTVTFPDGTTATLTGDKTVKEADSKGVQEPAAKTPVQNTSALTQPEKDAVKSAVETANPSATKVEVGDNGDTTVTFPDGTTATLTGDKTVYVSENGELPDSIDLPKLIITKWVDENGNELKPTDAKAPVELGGANEALEHGEIEGYVFDRTVTDKVEGTVTHIFKRVKAEADTTAPTAPVVNTVKAGDTAVTGTAEAGSTVEVTLPDGSKVSTKADQDGNYSVPVSGLKEGDTVSVTATDEAGNKSDATTATVAKADDKTAPLAPVVNTVKAGDTVVTGTAEAGSTVEVTLPDGTKATATADQDGNFSVPVSALKENDTVSVTAKDASNNTSTPTTVTVPDTTAPVAPTVNPVTAGATAVTGTAEAGSTVEVTLPDGSKATATADPDGNFSVPVSALKENDTVSVTAKDASNNTSTPTTVTVPDTTAPVAPTVNPVTAGATAVTGTAEAGSTVEVTLPDGSKATATADPDGNFSVPVSG</sequence>
<gene>
    <name evidence="9" type="ORF">PNU26_09265</name>
</gene>
<feature type="domain" description="Atypical Rib" evidence="8">
    <location>
        <begin position="1062"/>
        <end position="1126"/>
    </location>
</feature>
<dbReference type="NCBIfam" id="TIGR01168">
    <property type="entry name" value="YSIRK_signal"/>
    <property type="match status" value="1"/>
</dbReference>
<feature type="domain" description="MucBP" evidence="6">
    <location>
        <begin position="458"/>
        <end position="526"/>
    </location>
</feature>
<feature type="domain" description="YSIRK Gram-positive signal peptide" evidence="5">
    <location>
        <begin position="8"/>
        <end position="31"/>
    </location>
</feature>
<feature type="domain" description="Atypical Rib" evidence="8">
    <location>
        <begin position="1203"/>
        <end position="1267"/>
    </location>
</feature>
<evidence type="ECO:0000259" key="8">
    <source>
        <dbReference type="Pfam" id="PF18938"/>
    </source>
</evidence>
<dbReference type="CDD" id="cd01951">
    <property type="entry name" value="lectin_L-type"/>
    <property type="match status" value="1"/>
</dbReference>
<dbReference type="Gene3D" id="3.10.20.890">
    <property type="match status" value="4"/>
</dbReference>
<feature type="region of interest" description="Disordered" evidence="3">
    <location>
        <begin position="1502"/>
        <end position="1526"/>
    </location>
</feature>
<feature type="compositionally biased region" description="Polar residues" evidence="3">
    <location>
        <begin position="57"/>
        <end position="67"/>
    </location>
</feature>
<dbReference type="InterPro" id="IPR027579">
    <property type="entry name" value="SSSPR51_Rpt"/>
</dbReference>
<feature type="region of interest" description="Disordered" evidence="3">
    <location>
        <begin position="182"/>
        <end position="202"/>
    </location>
</feature>
<dbReference type="Pfam" id="PF04650">
    <property type="entry name" value="YSIRK_signal"/>
    <property type="match status" value="1"/>
</dbReference>